<dbReference type="EMBL" id="VSWC01000183">
    <property type="protein sequence ID" value="KAA1068881.1"/>
    <property type="molecule type" value="Genomic_DNA"/>
</dbReference>
<protein>
    <submittedName>
        <fullName evidence="2">Uncharacterized protein</fullName>
    </submittedName>
</protein>
<name>A0A5B0LWR7_PUCGR</name>
<dbReference type="AlphaFoldDB" id="A0A5B0LWR7"/>
<evidence type="ECO:0000313" key="3">
    <source>
        <dbReference type="Proteomes" id="UP000324748"/>
    </source>
</evidence>
<gene>
    <name evidence="2" type="ORF">PGT21_004785</name>
</gene>
<accession>A0A5B0LWR7</accession>
<reference evidence="2 3" key="1">
    <citation type="submission" date="2019-05" db="EMBL/GenBank/DDBJ databases">
        <title>Emergence of the Ug99 lineage of the wheat stem rust pathogen through somatic hybridization.</title>
        <authorList>
            <person name="Li F."/>
            <person name="Upadhyaya N.M."/>
            <person name="Sperschneider J."/>
            <person name="Matny O."/>
            <person name="Nguyen-Phuc H."/>
            <person name="Mago R."/>
            <person name="Raley C."/>
            <person name="Miller M.E."/>
            <person name="Silverstein K.A.T."/>
            <person name="Henningsen E."/>
            <person name="Hirsch C.D."/>
            <person name="Visser B."/>
            <person name="Pretorius Z.A."/>
            <person name="Steffenson B.J."/>
            <person name="Schwessinger B."/>
            <person name="Dodds P.N."/>
            <person name="Figueroa M."/>
        </authorList>
    </citation>
    <scope>NUCLEOTIDE SEQUENCE [LARGE SCALE GENOMIC DNA]</scope>
    <source>
        <strain evidence="2">21-0</strain>
    </source>
</reference>
<sequence>MSLLLSSFIQPWRDGVYSYQDPSRHYFVQIIHTILKRLIELQIDYEPSILESKLVKRHKRSGRDSERKRELGDRLLA</sequence>
<evidence type="ECO:0000256" key="1">
    <source>
        <dbReference type="SAM" id="MobiDB-lite"/>
    </source>
</evidence>
<feature type="region of interest" description="Disordered" evidence="1">
    <location>
        <begin position="58"/>
        <end position="77"/>
    </location>
</feature>
<feature type="compositionally biased region" description="Basic and acidic residues" evidence="1">
    <location>
        <begin position="62"/>
        <end position="77"/>
    </location>
</feature>
<keyword evidence="3" id="KW-1185">Reference proteome</keyword>
<proteinExistence type="predicted"/>
<evidence type="ECO:0000313" key="2">
    <source>
        <dbReference type="EMBL" id="KAA1068881.1"/>
    </source>
</evidence>
<comment type="caution">
    <text evidence="2">The sequence shown here is derived from an EMBL/GenBank/DDBJ whole genome shotgun (WGS) entry which is preliminary data.</text>
</comment>
<organism evidence="2 3">
    <name type="scientific">Puccinia graminis f. sp. tritici</name>
    <dbReference type="NCBI Taxonomy" id="56615"/>
    <lineage>
        <taxon>Eukaryota</taxon>
        <taxon>Fungi</taxon>
        <taxon>Dikarya</taxon>
        <taxon>Basidiomycota</taxon>
        <taxon>Pucciniomycotina</taxon>
        <taxon>Pucciniomycetes</taxon>
        <taxon>Pucciniales</taxon>
        <taxon>Pucciniaceae</taxon>
        <taxon>Puccinia</taxon>
    </lineage>
</organism>
<dbReference type="Proteomes" id="UP000324748">
    <property type="component" value="Unassembled WGS sequence"/>
</dbReference>